<dbReference type="GO" id="GO:0033017">
    <property type="term" value="C:sarcoplasmic reticulum membrane"/>
    <property type="evidence" value="ECO:0007669"/>
    <property type="project" value="UniProtKB-SubCell"/>
</dbReference>
<keyword evidence="6 17" id="KW-0547">Nucleotide-binding</keyword>
<dbReference type="Gene3D" id="3.40.50.1000">
    <property type="entry name" value="HAD superfamily/HAD-like"/>
    <property type="match status" value="1"/>
</dbReference>
<evidence type="ECO:0000259" key="18">
    <source>
        <dbReference type="SMART" id="SM00831"/>
    </source>
</evidence>
<dbReference type="EMBL" id="KN716155">
    <property type="protein sequence ID" value="KJH53124.1"/>
    <property type="molecule type" value="Genomic_DNA"/>
</dbReference>
<dbReference type="InterPro" id="IPR023299">
    <property type="entry name" value="ATPase_P-typ_cyto_dom_N"/>
</dbReference>
<keyword evidence="11" id="KW-1278">Translocase</keyword>
<keyword evidence="4 17" id="KW-0109">Calcium transport</keyword>
<name>A0A0D8YAS5_DICVI</name>
<dbReference type="Pfam" id="PF00689">
    <property type="entry name" value="Cation_ATPase_C"/>
    <property type="match status" value="1"/>
</dbReference>
<dbReference type="Pfam" id="PF08282">
    <property type="entry name" value="Hydrolase_3"/>
    <property type="match status" value="1"/>
</dbReference>
<comment type="caution">
    <text evidence="17">Lacks conserved residue(s) required for the propagation of feature annotation.</text>
</comment>
<keyword evidence="20" id="KW-1185">Reference proteome</keyword>
<dbReference type="GO" id="GO:0016887">
    <property type="term" value="F:ATP hydrolysis activity"/>
    <property type="evidence" value="ECO:0007669"/>
    <property type="project" value="InterPro"/>
</dbReference>
<evidence type="ECO:0000256" key="9">
    <source>
        <dbReference type="ARBA" id="ARBA00022842"/>
    </source>
</evidence>
<dbReference type="InterPro" id="IPR059000">
    <property type="entry name" value="ATPase_P-type_domA"/>
</dbReference>
<keyword evidence="14 17" id="KW-0472">Membrane</keyword>
<dbReference type="EC" id="7.2.2.10" evidence="17"/>
<dbReference type="FunFam" id="2.70.150.10:FF:000055">
    <property type="entry name" value="Calcium-transporting ATPase"/>
    <property type="match status" value="1"/>
</dbReference>
<reference evidence="20" key="2">
    <citation type="journal article" date="2016" name="Sci. Rep.">
        <title>Dictyocaulus viviparus genome, variome and transcriptome elucidate lungworm biology and support future intervention.</title>
        <authorList>
            <person name="McNulty S.N."/>
            <person name="Strube C."/>
            <person name="Rosa B.A."/>
            <person name="Martin J.C."/>
            <person name="Tyagi R."/>
            <person name="Choi Y.J."/>
            <person name="Wang Q."/>
            <person name="Hallsworth Pepin K."/>
            <person name="Zhang X."/>
            <person name="Ozersky P."/>
            <person name="Wilson R.K."/>
            <person name="Sternberg P.W."/>
            <person name="Gasser R.B."/>
            <person name="Mitreva M."/>
        </authorList>
    </citation>
    <scope>NUCLEOTIDE SEQUENCE [LARGE SCALE GENOMIC DNA]</scope>
    <source>
        <strain evidence="20">HannoverDv2000</strain>
    </source>
</reference>
<keyword evidence="5 17" id="KW-0812">Transmembrane</keyword>
<dbReference type="SMART" id="SM00831">
    <property type="entry name" value="Cation_ATPase_N"/>
    <property type="match status" value="1"/>
</dbReference>
<dbReference type="Proteomes" id="UP000053766">
    <property type="component" value="Unassembled WGS sequence"/>
</dbReference>
<dbReference type="FunFam" id="3.40.50.1000:FF:000005">
    <property type="entry name" value="Calcium-transporting ATPase 1"/>
    <property type="match status" value="1"/>
</dbReference>
<organism evidence="19 20">
    <name type="scientific">Dictyocaulus viviparus</name>
    <name type="common">Bovine lungworm</name>
    <dbReference type="NCBI Taxonomy" id="29172"/>
    <lineage>
        <taxon>Eukaryota</taxon>
        <taxon>Metazoa</taxon>
        <taxon>Ecdysozoa</taxon>
        <taxon>Nematoda</taxon>
        <taxon>Chromadorea</taxon>
        <taxon>Rhabditida</taxon>
        <taxon>Rhabditina</taxon>
        <taxon>Rhabditomorpha</taxon>
        <taxon>Strongyloidea</taxon>
        <taxon>Metastrongylidae</taxon>
        <taxon>Dictyocaulus</taxon>
    </lineage>
</organism>
<dbReference type="InterPro" id="IPR018303">
    <property type="entry name" value="ATPase_P-typ_P_site"/>
</dbReference>
<evidence type="ECO:0000256" key="15">
    <source>
        <dbReference type="ARBA" id="ARBA00038148"/>
    </source>
</evidence>
<dbReference type="GO" id="GO:0005524">
    <property type="term" value="F:ATP binding"/>
    <property type="evidence" value="ECO:0007669"/>
    <property type="project" value="UniProtKB-KW"/>
</dbReference>
<dbReference type="InterPro" id="IPR004014">
    <property type="entry name" value="ATPase_P-typ_cation-transptr_N"/>
</dbReference>
<feature type="transmembrane region" description="Helical" evidence="17">
    <location>
        <begin position="294"/>
        <end position="323"/>
    </location>
</feature>
<dbReference type="AlphaFoldDB" id="A0A0D8YAS5"/>
<protein>
    <recommendedName>
        <fullName evidence="17">Calcium-transporting ATPase</fullName>
        <ecNumber evidence="17">7.2.2.10</ecNumber>
    </recommendedName>
</protein>
<keyword evidence="2 17" id="KW-0813">Transport</keyword>
<proteinExistence type="inferred from homology"/>
<feature type="domain" description="Cation-transporting P-type ATPase N-terminal" evidence="18">
    <location>
        <begin position="3"/>
        <end position="76"/>
    </location>
</feature>
<feature type="transmembrane region" description="Helical" evidence="17">
    <location>
        <begin position="761"/>
        <end position="784"/>
    </location>
</feature>
<dbReference type="PRINTS" id="PR00119">
    <property type="entry name" value="CATATPASE"/>
</dbReference>
<evidence type="ECO:0000313" key="19">
    <source>
        <dbReference type="EMBL" id="KJH53124.1"/>
    </source>
</evidence>
<evidence type="ECO:0000256" key="6">
    <source>
        <dbReference type="ARBA" id="ARBA00022741"/>
    </source>
</evidence>
<dbReference type="GO" id="GO:0005388">
    <property type="term" value="F:P-type calcium transporter activity"/>
    <property type="evidence" value="ECO:0007669"/>
    <property type="project" value="UniProtKB-EC"/>
</dbReference>
<comment type="catalytic activity">
    <reaction evidence="16 17">
        <text>Ca(2+)(in) + ATP + H2O = Ca(2+)(out) + ADP + phosphate + H(+)</text>
        <dbReference type="Rhea" id="RHEA:18105"/>
        <dbReference type="ChEBI" id="CHEBI:15377"/>
        <dbReference type="ChEBI" id="CHEBI:15378"/>
        <dbReference type="ChEBI" id="CHEBI:29108"/>
        <dbReference type="ChEBI" id="CHEBI:30616"/>
        <dbReference type="ChEBI" id="CHEBI:43474"/>
        <dbReference type="ChEBI" id="CHEBI:456216"/>
        <dbReference type="EC" id="7.2.2.10"/>
    </reaction>
</comment>
<evidence type="ECO:0000256" key="7">
    <source>
        <dbReference type="ARBA" id="ARBA00022837"/>
    </source>
</evidence>
<dbReference type="Pfam" id="PF00690">
    <property type="entry name" value="Cation_ATPase_N"/>
    <property type="match status" value="1"/>
</dbReference>
<dbReference type="Gene3D" id="2.70.150.10">
    <property type="entry name" value="Calcium-transporting ATPase, cytoplasmic transduction domain A"/>
    <property type="match status" value="1"/>
</dbReference>
<dbReference type="FunFam" id="1.20.1110.10:FF:000065">
    <property type="entry name" value="Sarcoplasmic/endoplasmic reticulum calcium ATPase 1"/>
    <property type="match status" value="2"/>
</dbReference>
<evidence type="ECO:0000256" key="10">
    <source>
        <dbReference type="ARBA" id="ARBA00022951"/>
    </source>
</evidence>
<dbReference type="SFLD" id="SFLDG00002">
    <property type="entry name" value="C1.7:_P-type_atpase_like"/>
    <property type="match status" value="1"/>
</dbReference>
<dbReference type="FunFam" id="3.40.1110.10:FF:000003">
    <property type="entry name" value="Calcium-transporting ATPase"/>
    <property type="match status" value="1"/>
</dbReference>
<gene>
    <name evidence="19" type="ORF">DICVIV_00622</name>
</gene>
<reference evidence="19 20" key="1">
    <citation type="submission" date="2013-11" db="EMBL/GenBank/DDBJ databases">
        <title>Draft genome of the bovine lungworm Dictyocaulus viviparus.</title>
        <authorList>
            <person name="Mitreva M."/>
        </authorList>
    </citation>
    <scope>NUCLEOTIDE SEQUENCE [LARGE SCALE GENOMIC DNA]</scope>
    <source>
        <strain evidence="19 20">HannoverDv2000</strain>
    </source>
</reference>
<dbReference type="SUPFAM" id="SSF81665">
    <property type="entry name" value="Calcium ATPase, transmembrane domain M"/>
    <property type="match status" value="1"/>
</dbReference>
<evidence type="ECO:0000256" key="12">
    <source>
        <dbReference type="ARBA" id="ARBA00022989"/>
    </source>
</evidence>
<evidence type="ECO:0000256" key="14">
    <source>
        <dbReference type="ARBA" id="ARBA00023136"/>
    </source>
</evidence>
<feature type="transmembrane region" description="Helical" evidence="17">
    <location>
        <begin position="957"/>
        <end position="981"/>
    </location>
</feature>
<keyword evidence="13 17" id="KW-0406">Ion transport</keyword>
<evidence type="ECO:0000256" key="1">
    <source>
        <dbReference type="ARBA" id="ARBA00004326"/>
    </source>
</evidence>
<dbReference type="SFLD" id="SFLDS00003">
    <property type="entry name" value="Haloacid_Dehalogenase"/>
    <property type="match status" value="1"/>
</dbReference>
<dbReference type="OrthoDB" id="3352408at2759"/>
<evidence type="ECO:0000256" key="3">
    <source>
        <dbReference type="ARBA" id="ARBA00022553"/>
    </source>
</evidence>
<dbReference type="InterPro" id="IPR044492">
    <property type="entry name" value="P_typ_ATPase_HD_dom"/>
</dbReference>
<feature type="transmembrane region" description="Helical" evidence="17">
    <location>
        <begin position="89"/>
        <end position="109"/>
    </location>
</feature>
<comment type="subcellular location">
    <subcellularLocation>
        <location evidence="17">Membrane</location>
        <topology evidence="17">Multi-pass membrane protein</topology>
    </subcellularLocation>
    <subcellularLocation>
        <location evidence="1">Sarcoplasmic reticulum membrane</location>
        <topology evidence="1">Multi-pass membrane protein</topology>
    </subcellularLocation>
</comment>
<dbReference type="SUPFAM" id="SSF81660">
    <property type="entry name" value="Metal cation-transporting ATPase, ATP-binding domain N"/>
    <property type="match status" value="1"/>
</dbReference>
<dbReference type="InterPro" id="IPR008250">
    <property type="entry name" value="ATPase_P-typ_transduc_dom_A_sf"/>
</dbReference>
<evidence type="ECO:0000256" key="2">
    <source>
        <dbReference type="ARBA" id="ARBA00022448"/>
    </source>
</evidence>
<dbReference type="NCBIfam" id="TIGR01494">
    <property type="entry name" value="ATPase_P-type"/>
    <property type="match status" value="3"/>
</dbReference>
<dbReference type="InterPro" id="IPR006068">
    <property type="entry name" value="ATPase_P-typ_cation-transptr_C"/>
</dbReference>
<evidence type="ECO:0000256" key="16">
    <source>
        <dbReference type="ARBA" id="ARBA00048694"/>
    </source>
</evidence>
<dbReference type="InterPro" id="IPR005782">
    <property type="entry name" value="P-type_ATPase_IIA"/>
</dbReference>
<evidence type="ECO:0000256" key="8">
    <source>
        <dbReference type="ARBA" id="ARBA00022840"/>
    </source>
</evidence>
<dbReference type="Pfam" id="PF00122">
    <property type="entry name" value="E1-E2_ATPase"/>
    <property type="match status" value="1"/>
</dbReference>
<comment type="similarity">
    <text evidence="15 17">Belongs to the cation transport ATPase (P-type) (TC 3.A.3) family.</text>
</comment>
<dbReference type="STRING" id="29172.A0A0D8YAS5"/>
<dbReference type="InterPro" id="IPR023214">
    <property type="entry name" value="HAD_sf"/>
</dbReference>
<dbReference type="InterPro" id="IPR001757">
    <property type="entry name" value="P_typ_ATPase"/>
</dbReference>
<dbReference type="PANTHER" id="PTHR42861">
    <property type="entry name" value="CALCIUM-TRANSPORTING ATPASE"/>
    <property type="match status" value="1"/>
</dbReference>
<dbReference type="Gene3D" id="1.20.1110.10">
    <property type="entry name" value="Calcium-transporting ATPase, transmembrane domain"/>
    <property type="match status" value="1"/>
</dbReference>
<evidence type="ECO:0000256" key="4">
    <source>
        <dbReference type="ARBA" id="ARBA00022568"/>
    </source>
</evidence>
<keyword evidence="9" id="KW-0460">Magnesium</keyword>
<feature type="transmembrane region" description="Helical" evidence="17">
    <location>
        <begin position="1002"/>
        <end position="1026"/>
    </location>
</feature>
<comment type="function">
    <text evidence="17">Catalyzes the hydrolysis of ATP coupled with the transport of calcium.</text>
</comment>
<dbReference type="Gene3D" id="3.40.1110.10">
    <property type="entry name" value="Calcium-transporting ATPase, cytoplasmic domain N"/>
    <property type="match status" value="1"/>
</dbReference>
<dbReference type="NCBIfam" id="TIGR01116">
    <property type="entry name" value="ATPase-IIA1_Ca"/>
    <property type="match status" value="1"/>
</dbReference>
<keyword evidence="8 17" id="KW-0067">ATP-binding</keyword>
<keyword evidence="12 17" id="KW-1133">Transmembrane helix</keyword>
<evidence type="ECO:0000256" key="5">
    <source>
        <dbReference type="ARBA" id="ARBA00022692"/>
    </source>
</evidence>
<dbReference type="SUPFAM" id="SSF56784">
    <property type="entry name" value="HAD-like"/>
    <property type="match status" value="1"/>
</dbReference>
<evidence type="ECO:0000256" key="17">
    <source>
        <dbReference type="RuleBase" id="RU361146"/>
    </source>
</evidence>
<dbReference type="Pfam" id="PF13246">
    <property type="entry name" value="Cation_ATPase"/>
    <property type="match status" value="1"/>
</dbReference>
<keyword evidence="3" id="KW-0597">Phosphoprotein</keyword>
<accession>A0A0D8YAS5</accession>
<dbReference type="InterPro" id="IPR036412">
    <property type="entry name" value="HAD-like_sf"/>
</dbReference>
<dbReference type="SFLD" id="SFLDF00027">
    <property type="entry name" value="p-type_atpase"/>
    <property type="match status" value="1"/>
</dbReference>
<feature type="transmembrane region" description="Helical" evidence="17">
    <location>
        <begin position="262"/>
        <end position="282"/>
    </location>
</feature>
<evidence type="ECO:0000313" key="20">
    <source>
        <dbReference type="Proteomes" id="UP000053766"/>
    </source>
</evidence>
<feature type="transmembrane region" description="Helical" evidence="17">
    <location>
        <begin position="59"/>
        <end position="77"/>
    </location>
</feature>
<dbReference type="InterPro" id="IPR023298">
    <property type="entry name" value="ATPase_P-typ_TM_dom_sf"/>
</dbReference>
<sequence>MEDAHTKSGDEVCRFFNVGSDGLTETQIVSLREKYGFNEMPAEEGKSIWELIFEQFDDLLVKILLMAAIVSFILALFEEHDDQTSAVTAFVEPFVILLILIANATVGVWQERNAESAIEALKEYEPEMAKVVRSGFQGIQMIRARDLVPGDIVEVSVGDKIPADLRLLKIYSTTIRIDQSILTGESVSVIKHIDVVPDPRAVNQDKKNCLFSGTNVASGKARGVVFGTGLSTEIGKIRTEMAETETDKTPLQQKLDEFGEQLSKVISIICVAVWAINIGHFNDPAHGGSWIKGAIYYFKIAVALAVAAIPEGLPAVITTCLALGTRRMAKKNAIVRSLPSVETLGCTSVICSDKTGTLTTNQMSVSKMFIAESASRDDISFNEFTVTGSTYEPSGKVFFNGKEVNCSSGDFDALTELATICAMCNDSAVDYNDTKKIYEKVGEATETALVVLVEKMNVYGTPKSGLTPRDLGNACNRVIQQKWKKEFTLEFSRDRKSMSSYCIPATGGSGAKMFVKGAPEGVLSRCTHVRVNNQRVPLTPAMTQKIVEKCVQYGTGRDTLRCLALGTIDSPIQSRDMNLEESSQFIKYERDITFVGVVGMLDPPRTEVMNSIKECHHAGIRVIMITGDNKNTAEAIGRRIGLFTEDEDTTGISFTGREFDDLPPEQQSEACRRAKLFARVEPTHKSKIVDILQSHGEITAMTGDGVNDAPALKKAEIGIAMGSGTAVAKSASEMVLADDNFASIVAAVEEGRAIYNNMKQFIRYLISSNVGEVVSIFLVAALGIPEALIPVQLLWVNLVTDGLPATALGFNPPDLDIMERHPRSANEGLISKWLFFRYLAVGTYVGVATVGASMWWFLLYEDGPQITYYQLTHWMRCGIEPENFVDLDCAVFEDNHPNAMALSVLVTIEMLNAVNSLSENQSLLVMPPWRNVWLCAAIALSMSLHFIILYVDIMATIFQITPLCLAEWIAVLEISLPVIFLDEILKCIARNYIDGKPDDRTTNFRAIMSLAGLAAVWCVYFCWMLGPYAKGIERAFGGVTTTADAHLEL</sequence>
<keyword evidence="10" id="KW-0703">Sarcoplasmic reticulum</keyword>
<evidence type="ECO:0000256" key="13">
    <source>
        <dbReference type="ARBA" id="ARBA00023065"/>
    </source>
</evidence>
<feature type="transmembrane region" description="Helical" evidence="17">
    <location>
        <begin position="932"/>
        <end position="951"/>
    </location>
</feature>
<dbReference type="SUPFAM" id="SSF81653">
    <property type="entry name" value="Calcium ATPase, transduction domain A"/>
    <property type="match status" value="1"/>
</dbReference>
<evidence type="ECO:0000256" key="11">
    <source>
        <dbReference type="ARBA" id="ARBA00022967"/>
    </source>
</evidence>
<dbReference type="PROSITE" id="PS00154">
    <property type="entry name" value="ATPASE_E1_E2"/>
    <property type="match status" value="1"/>
</dbReference>
<keyword evidence="7 17" id="KW-0106">Calcium</keyword>
<feature type="transmembrane region" description="Helical" evidence="17">
    <location>
        <begin position="835"/>
        <end position="859"/>
    </location>
</feature>
<dbReference type="CDD" id="cd02083">
    <property type="entry name" value="P-type_ATPase_SERCA"/>
    <property type="match status" value="1"/>
</dbReference>